<feature type="region of interest" description="Disordered" evidence="3">
    <location>
        <begin position="169"/>
        <end position="190"/>
    </location>
</feature>
<comment type="caution">
    <text evidence="4">The sequence shown here is derived from an EMBL/GenBank/DDBJ whole genome shotgun (WGS) entry which is preliminary data.</text>
</comment>
<dbReference type="OrthoDB" id="448087at2759"/>
<feature type="coiled-coil region" evidence="2">
    <location>
        <begin position="440"/>
        <end position="521"/>
    </location>
</feature>
<evidence type="ECO:0000256" key="1">
    <source>
        <dbReference type="ARBA" id="ARBA00023054"/>
    </source>
</evidence>
<dbReference type="Proteomes" id="UP001165122">
    <property type="component" value="Unassembled WGS sequence"/>
</dbReference>
<name>A0A9W7FTL9_9STRA</name>
<dbReference type="EMBL" id="BRXW01000311">
    <property type="protein sequence ID" value="GMI17910.1"/>
    <property type="molecule type" value="Genomic_DNA"/>
</dbReference>
<sequence>MNSTSSTPSLTQGLGLPKVGNKVGLVNRFQAKRTRKNFNAMMANNTYGQDIACKEAEGGGERFDKLSAKLKKFSKKHKKATQKTSHQFDWLRDQKKLSSQQNQYHDQTSSSLSQFLKLLADDENADPEMIKEVREMKQDHSCVLDKPVDDMSSYAVKFTELSSVMRLLKDDGGSSSSNPEADDNPSSDASEARKLVKPLFAELILRVKESINDSSSAIASEINDLNKEIKASKLNVLKSQKDENSNENDDSSLPSSVSELIMNSGFSDTLEICMLKSSLSKKFREIRDEWEKMKKEAAGDIAVDSSNDNENGDEDNNANSKTKTKEVFDKTLQGWSSGGKKGGMKRLFSKLSVSLPNVPKEGFRRMLDDHSKAKMVNVKLKDLRTTYDRSVSELTKSSLSAIEVLKEDIVRKFNDEHYSKIKDLIKDDQAEVLKRLRLEREEQLKIVEMEKMKVDKLEEERKEEGIQRWKEECEAKKGEVEVYKKGMEVERLKEEEERRKAEEKENELREERMKVNKERIDYRTIVMGEKMRQKSHEEEMEKIRETEKLERLSALAATVPYYDNVINCKADLSKSTKARENDIYEDIGLTGLTDFQLGEGRLRCFTNEKVFSDVRFRLGQALRQAGIAGSEASRAVVRAAVPRAPERTTGIEGKIDVVNLYQS</sequence>
<accession>A0A9W7FTL9</accession>
<protein>
    <submittedName>
        <fullName evidence="4">Uncharacterized protein</fullName>
    </submittedName>
</protein>
<keyword evidence="5" id="KW-1185">Reference proteome</keyword>
<evidence type="ECO:0000313" key="5">
    <source>
        <dbReference type="Proteomes" id="UP001165122"/>
    </source>
</evidence>
<keyword evidence="1 2" id="KW-0175">Coiled coil</keyword>
<feature type="region of interest" description="Disordered" evidence="3">
    <location>
        <begin position="297"/>
        <end position="321"/>
    </location>
</feature>
<evidence type="ECO:0000313" key="4">
    <source>
        <dbReference type="EMBL" id="GMI17910.1"/>
    </source>
</evidence>
<dbReference type="PANTHER" id="PTHR21549:SF1">
    <property type="entry name" value="COILED-COIL DOMAIN-CONTAINING PROTEIN 148"/>
    <property type="match status" value="1"/>
</dbReference>
<evidence type="ECO:0000256" key="2">
    <source>
        <dbReference type="SAM" id="Coils"/>
    </source>
</evidence>
<gene>
    <name evidence="4" type="ORF">TrLO_g2884</name>
</gene>
<evidence type="ECO:0000256" key="3">
    <source>
        <dbReference type="SAM" id="MobiDB-lite"/>
    </source>
</evidence>
<dbReference type="PANTHER" id="PTHR21549">
    <property type="entry name" value="MUTATED IN BLADDER CANCER 1"/>
    <property type="match status" value="1"/>
</dbReference>
<reference evidence="5" key="1">
    <citation type="journal article" date="2023" name="Commun. Biol.">
        <title>Genome analysis of Parmales, the sister group of diatoms, reveals the evolutionary specialization of diatoms from phago-mixotrophs to photoautotrophs.</title>
        <authorList>
            <person name="Ban H."/>
            <person name="Sato S."/>
            <person name="Yoshikawa S."/>
            <person name="Yamada K."/>
            <person name="Nakamura Y."/>
            <person name="Ichinomiya M."/>
            <person name="Sato N."/>
            <person name="Blanc-Mathieu R."/>
            <person name="Endo H."/>
            <person name="Kuwata A."/>
            <person name="Ogata H."/>
        </authorList>
    </citation>
    <scope>NUCLEOTIDE SEQUENCE [LARGE SCALE GENOMIC DNA]</scope>
    <source>
        <strain evidence="5">NIES 3700</strain>
    </source>
</reference>
<proteinExistence type="predicted"/>
<organism evidence="4 5">
    <name type="scientific">Triparma laevis f. longispina</name>
    <dbReference type="NCBI Taxonomy" id="1714387"/>
    <lineage>
        <taxon>Eukaryota</taxon>
        <taxon>Sar</taxon>
        <taxon>Stramenopiles</taxon>
        <taxon>Ochrophyta</taxon>
        <taxon>Bolidophyceae</taxon>
        <taxon>Parmales</taxon>
        <taxon>Triparmaceae</taxon>
        <taxon>Triparma</taxon>
    </lineage>
</organism>
<dbReference type="AlphaFoldDB" id="A0A9W7FTL9"/>
<dbReference type="InterPro" id="IPR039902">
    <property type="entry name" value="CCDC148/CCDC112"/>
</dbReference>